<proteinExistence type="predicted"/>
<reference evidence="1 2" key="1">
    <citation type="submission" date="2023-07" db="EMBL/GenBank/DDBJ databases">
        <authorList>
            <person name="Peeters C."/>
        </authorList>
    </citation>
    <scope>NUCLEOTIDE SEQUENCE [LARGE SCALE GENOMIC DNA]</scope>
    <source>
        <strain evidence="1 2">R-16034</strain>
    </source>
</reference>
<comment type="caution">
    <text evidence="1">The sequence shown here is derived from an EMBL/GenBank/DDBJ whole genome shotgun (WGS) entry which is preliminary data.</text>
</comment>
<name>A0AB72XBW2_9RALS</name>
<evidence type="ECO:0000313" key="2">
    <source>
        <dbReference type="Proteomes" id="UP001189225"/>
    </source>
</evidence>
<organism evidence="1 2">
    <name type="scientific">Ralstonia edaphi</name>
    <dbReference type="NCBI Taxonomy" id="3058599"/>
    <lineage>
        <taxon>Bacteria</taxon>
        <taxon>Pseudomonadati</taxon>
        <taxon>Pseudomonadota</taxon>
        <taxon>Betaproteobacteria</taxon>
        <taxon>Burkholderiales</taxon>
        <taxon>Burkholderiaceae</taxon>
        <taxon>Ralstonia</taxon>
    </lineage>
</organism>
<dbReference type="Proteomes" id="UP001189225">
    <property type="component" value="Unassembled WGS sequence"/>
</dbReference>
<evidence type="ECO:0000313" key="1">
    <source>
        <dbReference type="EMBL" id="CAJ0744611.1"/>
    </source>
</evidence>
<gene>
    <name evidence="1" type="ORF">R16034_04637</name>
</gene>
<dbReference type="AlphaFoldDB" id="A0AB72XBW2"/>
<sequence>MVCEKMGRQGAADPPDRAMGLGLRVARGTTTVELKGRNDEHIRYGAEGGSDWNRFDVPKFDC</sequence>
<accession>A0AB72XBW2</accession>
<keyword evidence="2" id="KW-1185">Reference proteome</keyword>
<protein>
    <submittedName>
        <fullName evidence="1">Uncharacterized protein</fullName>
    </submittedName>
</protein>
<dbReference type="EMBL" id="CATWHI010000009">
    <property type="protein sequence ID" value="CAJ0744611.1"/>
    <property type="molecule type" value="Genomic_DNA"/>
</dbReference>